<evidence type="ECO:0000256" key="4">
    <source>
        <dbReference type="SAM" id="MobiDB-lite"/>
    </source>
</evidence>
<dbReference type="PANTHER" id="PTHR32266:SF12">
    <property type="entry name" value="NICOTIANAMINE SYNTHASE 3"/>
    <property type="match status" value="1"/>
</dbReference>
<dbReference type="InterPro" id="IPR029063">
    <property type="entry name" value="SAM-dependent_MTases_sf"/>
</dbReference>
<feature type="region of interest" description="Disordered" evidence="4">
    <location>
        <begin position="267"/>
        <end position="287"/>
    </location>
</feature>
<dbReference type="Pfam" id="PF03059">
    <property type="entry name" value="NAS"/>
    <property type="match status" value="2"/>
</dbReference>
<sequence length="376" mass="41125">MSLFISWLRLGSPTKKMDPCPCASHDSIDIVEKDDILRDQRAEERAVQVQNLVRRIVDTHTDLLRLPHLRPGKIINKLLGDLVTVCSDIYDREVVDAVLSHPGVNAILPSLRQICAQAESCLELHWAEHIVTGGPANPDDVLSRLRSFPYYDNYEELTRLELCAILSATKSTPRRVAFIGSGPLPLTSLCLLQALKRDVQLARLSSPDPTSDSDSVSTPPPDPDPIVLNIDCDASAIAASLTLCLALGDTARGMEFVCAEATAPILPASSTPTENDDDSDSDPAPPTRDLAEFDLVYMAALVGMSQADKERIVRRIAERMRPGALLVARSSWGMRTCLYPEVDLATEGLRDRLECCVVVHPYGQVVNSVIVARVRG</sequence>
<reference evidence="5 6" key="1">
    <citation type="journal article" date="2024" name="Commun. Biol.">
        <title>Comparative genomic analysis of thermophilic fungi reveals convergent evolutionary adaptations and gene losses.</title>
        <authorList>
            <person name="Steindorff A.S."/>
            <person name="Aguilar-Pontes M.V."/>
            <person name="Robinson A.J."/>
            <person name="Andreopoulos B."/>
            <person name="LaButti K."/>
            <person name="Kuo A."/>
            <person name="Mondo S."/>
            <person name="Riley R."/>
            <person name="Otillar R."/>
            <person name="Haridas S."/>
            <person name="Lipzen A."/>
            <person name="Grimwood J."/>
            <person name="Schmutz J."/>
            <person name="Clum A."/>
            <person name="Reid I.D."/>
            <person name="Moisan M.C."/>
            <person name="Butler G."/>
            <person name="Nguyen T.T.M."/>
            <person name="Dewar K."/>
            <person name="Conant G."/>
            <person name="Drula E."/>
            <person name="Henrissat B."/>
            <person name="Hansel C."/>
            <person name="Singer S."/>
            <person name="Hutchinson M.I."/>
            <person name="de Vries R.P."/>
            <person name="Natvig D.O."/>
            <person name="Powell A.J."/>
            <person name="Tsang A."/>
            <person name="Grigoriev I.V."/>
        </authorList>
    </citation>
    <scope>NUCLEOTIDE SEQUENCE [LARGE SCALE GENOMIC DNA]</scope>
    <source>
        <strain evidence="5 6">CBS 620.91</strain>
    </source>
</reference>
<keyword evidence="2" id="KW-0808">Transferase</keyword>
<evidence type="ECO:0008006" key="7">
    <source>
        <dbReference type="Google" id="ProtNLM"/>
    </source>
</evidence>
<dbReference type="Gene3D" id="3.40.50.150">
    <property type="entry name" value="Vaccinia Virus protein VP39"/>
    <property type="match status" value="1"/>
</dbReference>
<comment type="similarity">
    <text evidence="1">Belongs to the nicotianamine synthase (NAS)-like family.</text>
</comment>
<dbReference type="InterPro" id="IPR004298">
    <property type="entry name" value="Nicotian_synth"/>
</dbReference>
<evidence type="ECO:0000256" key="3">
    <source>
        <dbReference type="ARBA" id="ARBA00022691"/>
    </source>
</evidence>
<keyword evidence="6" id="KW-1185">Reference proteome</keyword>
<evidence type="ECO:0000256" key="1">
    <source>
        <dbReference type="ARBA" id="ARBA00007009"/>
    </source>
</evidence>
<evidence type="ECO:0000313" key="5">
    <source>
        <dbReference type="EMBL" id="KAL1844210.1"/>
    </source>
</evidence>
<evidence type="ECO:0000313" key="6">
    <source>
        <dbReference type="Proteomes" id="UP001583172"/>
    </source>
</evidence>
<accession>A0ABR3VRE9</accession>
<dbReference type="PANTHER" id="PTHR32266">
    <property type="entry name" value="NICOTIANAMINE SYNTHASE 3"/>
    <property type="match status" value="1"/>
</dbReference>
<dbReference type="EMBL" id="JAZGSY010000003">
    <property type="protein sequence ID" value="KAL1844210.1"/>
    <property type="molecule type" value="Genomic_DNA"/>
</dbReference>
<organism evidence="5 6">
    <name type="scientific">Humicola insolens</name>
    <name type="common">Soft-rot fungus</name>
    <dbReference type="NCBI Taxonomy" id="85995"/>
    <lineage>
        <taxon>Eukaryota</taxon>
        <taxon>Fungi</taxon>
        <taxon>Dikarya</taxon>
        <taxon>Ascomycota</taxon>
        <taxon>Pezizomycotina</taxon>
        <taxon>Sordariomycetes</taxon>
        <taxon>Sordariomycetidae</taxon>
        <taxon>Sordariales</taxon>
        <taxon>Chaetomiaceae</taxon>
        <taxon>Mycothermus</taxon>
    </lineage>
</organism>
<evidence type="ECO:0000256" key="2">
    <source>
        <dbReference type="ARBA" id="ARBA00022679"/>
    </source>
</evidence>
<protein>
    <recommendedName>
        <fullName evidence="7">Nicotianamine synthase</fullName>
    </recommendedName>
</protein>
<feature type="region of interest" description="Disordered" evidence="4">
    <location>
        <begin position="204"/>
        <end position="225"/>
    </location>
</feature>
<keyword evidence="3" id="KW-0949">S-adenosyl-L-methionine</keyword>
<dbReference type="PROSITE" id="PS51142">
    <property type="entry name" value="NAS"/>
    <property type="match status" value="1"/>
</dbReference>
<feature type="compositionally biased region" description="Low complexity" evidence="4">
    <location>
        <begin position="205"/>
        <end position="217"/>
    </location>
</feature>
<proteinExistence type="inferred from homology"/>
<comment type="caution">
    <text evidence="5">The sequence shown here is derived from an EMBL/GenBank/DDBJ whole genome shotgun (WGS) entry which is preliminary data.</text>
</comment>
<name>A0ABR3VRE9_HUMIN</name>
<gene>
    <name evidence="5" type="ORF">VTJ49DRAFT_3866</name>
</gene>
<dbReference type="Proteomes" id="UP001583172">
    <property type="component" value="Unassembled WGS sequence"/>
</dbReference>